<evidence type="ECO:0000313" key="2">
    <source>
        <dbReference type="Proteomes" id="UP001212997"/>
    </source>
</evidence>
<evidence type="ECO:0000313" key="1">
    <source>
        <dbReference type="EMBL" id="KAJ3477820.1"/>
    </source>
</evidence>
<gene>
    <name evidence="1" type="ORF">NLI96_g10208</name>
</gene>
<comment type="caution">
    <text evidence="1">The sequence shown here is derived from an EMBL/GenBank/DDBJ whole genome shotgun (WGS) entry which is preliminary data.</text>
</comment>
<reference evidence="1" key="1">
    <citation type="submission" date="2022-07" db="EMBL/GenBank/DDBJ databases">
        <title>Genome Sequence of Physisporinus lineatus.</title>
        <authorList>
            <person name="Buettner E."/>
        </authorList>
    </citation>
    <scope>NUCLEOTIDE SEQUENCE</scope>
    <source>
        <strain evidence="1">VT162</strain>
    </source>
</reference>
<dbReference type="AlphaFoldDB" id="A0AAD5Y9I1"/>
<dbReference type="SUPFAM" id="SSF52047">
    <property type="entry name" value="RNI-like"/>
    <property type="match status" value="1"/>
</dbReference>
<proteinExistence type="predicted"/>
<keyword evidence="2" id="KW-1185">Reference proteome</keyword>
<accession>A0AAD5Y9I1</accession>
<name>A0AAD5Y9I1_9APHY</name>
<sequence length="448" mass="50775">MPVKIRICNITSRDDGDLGIPKIRRIDVSALLTVIELHAHRIASLHVNLFSTDARIFLDGLISPLPIIEDISFVVNQESEKPVDIISYTPALLLGPSNLRRLHLVNAVISWDSHLLHGLQEVEIALPHSTLDSEPGIPTLEMFLSFLKRSPELVWLSMNRSVPRLPPATSVLPDPIRLVTLQNLKFFSLTDSPLNIAYLLSHLALPHVELIKLRAKMERRNRHGILDVLPKFNHKLSLSESLWMVARINEVVIKTQNNGHFTIYVGGYDRVRSDQFPVLSFELEFPHDEYEADIDQPLRVLESIHSFGVVFADSPLTHLDLSCDFRDISLDDWRRLLLQYPSLTHLKFTSVGSYAGSALEENERIVWALSVISGVLVCPDLQQLALHAFTMGDRSFGILRECLETRAFAGAPRLKKLIICRVRWVFEGEYTSPNVSPFVDELEYRPLA</sequence>
<organism evidence="1 2">
    <name type="scientific">Meripilus lineatus</name>
    <dbReference type="NCBI Taxonomy" id="2056292"/>
    <lineage>
        <taxon>Eukaryota</taxon>
        <taxon>Fungi</taxon>
        <taxon>Dikarya</taxon>
        <taxon>Basidiomycota</taxon>
        <taxon>Agaricomycotina</taxon>
        <taxon>Agaricomycetes</taxon>
        <taxon>Polyporales</taxon>
        <taxon>Meripilaceae</taxon>
        <taxon>Meripilus</taxon>
    </lineage>
</organism>
<dbReference type="EMBL" id="JANAWD010000562">
    <property type="protein sequence ID" value="KAJ3477820.1"/>
    <property type="molecule type" value="Genomic_DNA"/>
</dbReference>
<dbReference type="Proteomes" id="UP001212997">
    <property type="component" value="Unassembled WGS sequence"/>
</dbReference>
<protein>
    <submittedName>
        <fullName evidence="1">Uncharacterized protein</fullName>
    </submittedName>
</protein>